<reference evidence="3" key="1">
    <citation type="journal article" date="2016" name="Genome Announc.">
        <title>Genome sequence of Ustilaginoidea virens IPU010, a rice pathogenic fungus causing false smut.</title>
        <authorList>
            <person name="Kumagai T."/>
            <person name="Ishii T."/>
            <person name="Terai G."/>
            <person name="Umemura M."/>
            <person name="Machida M."/>
            <person name="Asai K."/>
        </authorList>
    </citation>
    <scope>NUCLEOTIDE SEQUENCE [LARGE SCALE GENOMIC DNA]</scope>
    <source>
        <strain evidence="3">IPU010</strain>
    </source>
</reference>
<proteinExistence type="predicted"/>
<dbReference type="EMBL" id="BBTG02000016">
    <property type="protein sequence ID" value="GAO14331.1"/>
    <property type="molecule type" value="Genomic_DNA"/>
</dbReference>
<organism evidence="2 3">
    <name type="scientific">Ustilaginoidea virens</name>
    <name type="common">Rice false smut fungus</name>
    <name type="synonym">Villosiclava virens</name>
    <dbReference type="NCBI Taxonomy" id="1159556"/>
    <lineage>
        <taxon>Eukaryota</taxon>
        <taxon>Fungi</taxon>
        <taxon>Dikarya</taxon>
        <taxon>Ascomycota</taxon>
        <taxon>Pezizomycotina</taxon>
        <taxon>Sordariomycetes</taxon>
        <taxon>Hypocreomycetidae</taxon>
        <taxon>Hypocreales</taxon>
        <taxon>Clavicipitaceae</taxon>
        <taxon>Ustilaginoidea</taxon>
    </lineage>
</organism>
<feature type="compositionally biased region" description="Basic and acidic residues" evidence="1">
    <location>
        <begin position="25"/>
        <end position="43"/>
    </location>
</feature>
<accession>A0A1B5KTT2</accession>
<dbReference type="Proteomes" id="UP000054053">
    <property type="component" value="Unassembled WGS sequence"/>
</dbReference>
<evidence type="ECO:0000313" key="2">
    <source>
        <dbReference type="EMBL" id="GAO14331.1"/>
    </source>
</evidence>
<feature type="region of interest" description="Disordered" evidence="1">
    <location>
        <begin position="16"/>
        <end position="71"/>
    </location>
</feature>
<dbReference type="AlphaFoldDB" id="A0A1B5KTT2"/>
<gene>
    <name evidence="2" type="ORF">UVI_02034060</name>
</gene>
<comment type="caution">
    <text evidence="2">The sequence shown here is derived from an EMBL/GenBank/DDBJ whole genome shotgun (WGS) entry which is preliminary data.</text>
</comment>
<feature type="region of interest" description="Disordered" evidence="1">
    <location>
        <begin position="128"/>
        <end position="153"/>
    </location>
</feature>
<feature type="compositionally biased region" description="Basic and acidic residues" evidence="1">
    <location>
        <begin position="144"/>
        <end position="153"/>
    </location>
</feature>
<name>A0A1B5KTT2_USTVR</name>
<evidence type="ECO:0000313" key="3">
    <source>
        <dbReference type="Proteomes" id="UP000054053"/>
    </source>
</evidence>
<feature type="region of interest" description="Disordered" evidence="1">
    <location>
        <begin position="86"/>
        <end position="107"/>
    </location>
</feature>
<evidence type="ECO:0000256" key="1">
    <source>
        <dbReference type="SAM" id="MobiDB-lite"/>
    </source>
</evidence>
<protein>
    <submittedName>
        <fullName evidence="2">Uncharacterized protein</fullName>
    </submittedName>
</protein>
<sequence length="213" mass="22355">MPARVEAVHDLLVGVAAHEGGAKQVRQDAVKVEAGEAEGRAHEGPGGQQGALPRRGVGEPLRVDGQGLGEEQGHRQYQAGEDVGFPAVEQGQGPEEEGGQSQAEKAAGVSVDYDVGLVHDVVLYGGDQARVDSEDDADEGGADAGDRGHEPLAGRRLVSSDGLAPVRFGQAEALSTAEAHMGSSAEADAMVGVQALARHWTEFRRRRFQHERT</sequence>